<dbReference type="EMBL" id="JBBGAZ010000003">
    <property type="protein sequence ID" value="MEJ5218262.1"/>
    <property type="molecule type" value="Genomic_DNA"/>
</dbReference>
<gene>
    <name evidence="8" type="ORF">WG622_08425</name>
</gene>
<evidence type="ECO:0000256" key="7">
    <source>
        <dbReference type="SAM" id="Phobius"/>
    </source>
</evidence>
<feature type="transmembrane region" description="Helical" evidence="7">
    <location>
        <begin position="399"/>
        <end position="419"/>
    </location>
</feature>
<evidence type="ECO:0000256" key="5">
    <source>
        <dbReference type="ARBA" id="ARBA00022989"/>
    </source>
</evidence>
<keyword evidence="5 7" id="KW-1133">Transmembrane helix</keyword>
<name>A0ABU8QFS1_9RHOB</name>
<dbReference type="EC" id="2.4.-.-" evidence="8"/>
<feature type="transmembrane region" description="Helical" evidence="7">
    <location>
        <begin position="61"/>
        <end position="83"/>
    </location>
</feature>
<evidence type="ECO:0000256" key="4">
    <source>
        <dbReference type="ARBA" id="ARBA00022692"/>
    </source>
</evidence>
<evidence type="ECO:0000256" key="2">
    <source>
        <dbReference type="ARBA" id="ARBA00022676"/>
    </source>
</evidence>
<dbReference type="CDD" id="cd06421">
    <property type="entry name" value="CESA_CelA_like"/>
    <property type="match status" value="1"/>
</dbReference>
<evidence type="ECO:0000313" key="8">
    <source>
        <dbReference type="EMBL" id="MEJ5218262.1"/>
    </source>
</evidence>
<dbReference type="Pfam" id="PF13641">
    <property type="entry name" value="Glyco_tranf_2_3"/>
    <property type="match status" value="1"/>
</dbReference>
<dbReference type="PANTHER" id="PTHR43867:SF2">
    <property type="entry name" value="CELLULOSE SYNTHASE CATALYTIC SUBUNIT A [UDP-FORMING]"/>
    <property type="match status" value="1"/>
</dbReference>
<organism evidence="8 9">
    <name type="scientific">Cognatishimia coralii</name>
    <dbReference type="NCBI Taxonomy" id="3083254"/>
    <lineage>
        <taxon>Bacteria</taxon>
        <taxon>Pseudomonadati</taxon>
        <taxon>Pseudomonadota</taxon>
        <taxon>Alphaproteobacteria</taxon>
        <taxon>Rhodobacterales</taxon>
        <taxon>Paracoccaceae</taxon>
        <taxon>Cognatishimia</taxon>
    </lineage>
</organism>
<keyword evidence="6 7" id="KW-0472">Membrane</keyword>
<accession>A0ABU8QFS1</accession>
<keyword evidence="4 7" id="KW-0812">Transmembrane</keyword>
<proteinExistence type="predicted"/>
<sequence>MMPDTAMPPYFSQFLGRKPPQFPEFTDRERVIWHFLAGMTVFFGAWYLYWRWTDALNPDAIVFSVVVALAETATFLGTCIFFFDIWDEGDTPVNVGLPFQGRANCDVDIFIATLDEDLEILTPTIDAALAVELPHGTKARVWLLDDGDRKDVRHLAKSKKIGYFARQSNRGFKAGNLANALYKTRGDFILICDADTQLFPNVLKNTLGYFQDPKIAWVQTPHWFFDIPEGESWDSFIQRTVGFRITWLDWTLRRILGSERIGQDPFKSDPSVFFDVILRRRNRNGASFCCGAGSIHRREALFDNCLNEIEGSARPTEQQPFKFHVSEDIFTSIQLHNKRWKSVYHPRVEARMLSPWSVEAWAAQKHKYSGGTFDIMLRANPLFEKGMPWRVKLHYLATFWSYAGVFWFPILLLAAAFSLTTGHAPIDAYTLTFFAHLLPVLICNELALAVGTKGYDTYSGRCLAMGTLQIQLKAFFQVARGRRPKFKPTPKRPGQSVQWAYAAPNLVMIVILLLAGIWGWASFYFGLQNHSASLLAINLFWIGCNVLLLAKTVGVCISIPAATQRFQQR</sequence>
<feature type="transmembrane region" description="Helical" evidence="7">
    <location>
        <begin position="540"/>
        <end position="562"/>
    </location>
</feature>
<protein>
    <submittedName>
        <fullName evidence="8">Glycosyltransferase</fullName>
        <ecNumber evidence="8">2.4.-.-</ecNumber>
    </submittedName>
</protein>
<comment type="subcellular location">
    <subcellularLocation>
        <location evidence="1">Membrane</location>
        <topology evidence="1">Multi-pass membrane protein</topology>
    </subcellularLocation>
</comment>
<keyword evidence="9" id="KW-1185">Reference proteome</keyword>
<evidence type="ECO:0000256" key="3">
    <source>
        <dbReference type="ARBA" id="ARBA00022679"/>
    </source>
</evidence>
<reference evidence="8 9" key="1">
    <citation type="submission" date="2024-03" db="EMBL/GenBank/DDBJ databases">
        <title>Cognatishimia coralii sp. nov., a marine bacterium isolated from coral surrounding seawater.</title>
        <authorList>
            <person name="Liu X."/>
            <person name="Liu S."/>
            <person name="Sun H."/>
            <person name="Zhang Y."/>
        </authorList>
    </citation>
    <scope>NUCLEOTIDE SEQUENCE [LARGE SCALE GENOMIC DNA]</scope>
    <source>
        <strain evidence="8 9">D5M38</strain>
    </source>
</reference>
<dbReference type="Gene3D" id="3.90.550.10">
    <property type="entry name" value="Spore Coat Polysaccharide Biosynthesis Protein SpsA, Chain A"/>
    <property type="match status" value="1"/>
</dbReference>
<feature type="transmembrane region" description="Helical" evidence="7">
    <location>
        <begin position="431"/>
        <end position="452"/>
    </location>
</feature>
<dbReference type="PANTHER" id="PTHR43867">
    <property type="entry name" value="CELLULOSE SYNTHASE CATALYTIC SUBUNIT A [UDP-FORMING]"/>
    <property type="match status" value="1"/>
</dbReference>
<dbReference type="InterPro" id="IPR029044">
    <property type="entry name" value="Nucleotide-diphossugar_trans"/>
</dbReference>
<evidence type="ECO:0000313" key="9">
    <source>
        <dbReference type="Proteomes" id="UP001368270"/>
    </source>
</evidence>
<keyword evidence="2 8" id="KW-0328">Glycosyltransferase</keyword>
<evidence type="ECO:0000256" key="1">
    <source>
        <dbReference type="ARBA" id="ARBA00004141"/>
    </source>
</evidence>
<dbReference type="SUPFAM" id="SSF53448">
    <property type="entry name" value="Nucleotide-diphospho-sugar transferases"/>
    <property type="match status" value="1"/>
</dbReference>
<dbReference type="Proteomes" id="UP001368270">
    <property type="component" value="Unassembled WGS sequence"/>
</dbReference>
<feature type="transmembrane region" description="Helical" evidence="7">
    <location>
        <begin position="31"/>
        <end position="49"/>
    </location>
</feature>
<evidence type="ECO:0000256" key="6">
    <source>
        <dbReference type="ARBA" id="ARBA00023136"/>
    </source>
</evidence>
<comment type="caution">
    <text evidence="8">The sequence shown here is derived from an EMBL/GenBank/DDBJ whole genome shotgun (WGS) entry which is preliminary data.</text>
</comment>
<keyword evidence="3 8" id="KW-0808">Transferase</keyword>
<dbReference type="InterPro" id="IPR050321">
    <property type="entry name" value="Glycosyltr_2/OpgH_subfam"/>
</dbReference>
<dbReference type="RefSeq" id="WP_339403186.1">
    <property type="nucleotide sequence ID" value="NZ_JBBGAZ010000003.1"/>
</dbReference>
<feature type="transmembrane region" description="Helical" evidence="7">
    <location>
        <begin position="499"/>
        <end position="520"/>
    </location>
</feature>
<dbReference type="GO" id="GO:0016757">
    <property type="term" value="F:glycosyltransferase activity"/>
    <property type="evidence" value="ECO:0007669"/>
    <property type="project" value="UniProtKB-KW"/>
</dbReference>